<organism evidence="9 10">
    <name type="scientific">Desulfosarcina alkanivorans</name>
    <dbReference type="NCBI Taxonomy" id="571177"/>
    <lineage>
        <taxon>Bacteria</taxon>
        <taxon>Pseudomonadati</taxon>
        <taxon>Thermodesulfobacteriota</taxon>
        <taxon>Desulfobacteria</taxon>
        <taxon>Desulfobacterales</taxon>
        <taxon>Desulfosarcinaceae</taxon>
        <taxon>Desulfosarcina</taxon>
    </lineage>
</organism>
<evidence type="ECO:0000256" key="5">
    <source>
        <dbReference type="ARBA" id="ARBA00022692"/>
    </source>
</evidence>
<dbReference type="OrthoDB" id="9761056at2"/>
<dbReference type="RefSeq" id="WP_155318930.1">
    <property type="nucleotide sequence ID" value="NZ_AP021874.1"/>
</dbReference>
<evidence type="ECO:0000313" key="10">
    <source>
        <dbReference type="Proteomes" id="UP000427906"/>
    </source>
</evidence>
<dbReference type="PANTHER" id="PTHR30003:SF0">
    <property type="entry name" value="GLYCOLATE PERMEASE GLCA-RELATED"/>
    <property type="match status" value="1"/>
</dbReference>
<feature type="transmembrane region" description="Helical" evidence="8">
    <location>
        <begin position="64"/>
        <end position="84"/>
    </location>
</feature>
<evidence type="ECO:0000256" key="3">
    <source>
        <dbReference type="ARBA" id="ARBA00022448"/>
    </source>
</evidence>
<dbReference type="EMBL" id="AP021874">
    <property type="protein sequence ID" value="BBO71037.1"/>
    <property type="molecule type" value="Genomic_DNA"/>
</dbReference>
<feature type="transmembrane region" description="Helical" evidence="8">
    <location>
        <begin position="406"/>
        <end position="427"/>
    </location>
</feature>
<gene>
    <name evidence="9" type="ORF">DSCA_49670</name>
</gene>
<feature type="transmembrane region" description="Helical" evidence="8">
    <location>
        <begin position="213"/>
        <end position="231"/>
    </location>
</feature>
<evidence type="ECO:0000256" key="2">
    <source>
        <dbReference type="ARBA" id="ARBA00010100"/>
    </source>
</evidence>
<dbReference type="KEGG" id="dalk:DSCA_49670"/>
<feature type="transmembrane region" description="Helical" evidence="8">
    <location>
        <begin position="182"/>
        <end position="201"/>
    </location>
</feature>
<evidence type="ECO:0000256" key="8">
    <source>
        <dbReference type="RuleBase" id="RU365092"/>
    </source>
</evidence>
<feature type="transmembrane region" description="Helical" evidence="8">
    <location>
        <begin position="434"/>
        <end position="457"/>
    </location>
</feature>
<comment type="caution">
    <text evidence="8">Lacks conserved residue(s) required for the propagation of feature annotation.</text>
</comment>
<comment type="function">
    <text evidence="8">Uptake of L-lactate across the membrane. Can also transport D-lactate and glycolate.</text>
</comment>
<dbReference type="Pfam" id="PF02652">
    <property type="entry name" value="Lactate_perm"/>
    <property type="match status" value="1"/>
</dbReference>
<feature type="transmembrane region" description="Helical" evidence="8">
    <location>
        <begin position="496"/>
        <end position="515"/>
    </location>
</feature>
<keyword evidence="3 8" id="KW-0813">Transport</keyword>
<comment type="subcellular location">
    <subcellularLocation>
        <location evidence="1 8">Cell membrane</location>
        <topology evidence="1 8">Multi-pass membrane protein</topology>
    </subcellularLocation>
</comment>
<comment type="similarity">
    <text evidence="2 8">Belongs to the lactate permease family.</text>
</comment>
<reference evidence="9 10" key="1">
    <citation type="submission" date="2019-11" db="EMBL/GenBank/DDBJ databases">
        <title>Comparative genomics of hydrocarbon-degrading Desulfosarcina strains.</title>
        <authorList>
            <person name="Watanabe M."/>
            <person name="Kojima H."/>
            <person name="Fukui M."/>
        </authorList>
    </citation>
    <scope>NUCLEOTIDE SEQUENCE [LARGE SCALE GENOMIC DNA]</scope>
    <source>
        <strain evidence="9 10">PL12</strain>
    </source>
</reference>
<feature type="transmembrane region" description="Helical" evidence="8">
    <location>
        <begin position="378"/>
        <end position="400"/>
    </location>
</feature>
<evidence type="ECO:0000256" key="6">
    <source>
        <dbReference type="ARBA" id="ARBA00022989"/>
    </source>
</evidence>
<dbReference type="GO" id="GO:0005886">
    <property type="term" value="C:plasma membrane"/>
    <property type="evidence" value="ECO:0007669"/>
    <property type="project" value="UniProtKB-SubCell"/>
</dbReference>
<feature type="transmembrane region" description="Helical" evidence="8">
    <location>
        <begin position="129"/>
        <end position="149"/>
    </location>
</feature>
<feature type="transmembrane region" description="Helical" evidence="8">
    <location>
        <begin position="37"/>
        <end position="58"/>
    </location>
</feature>
<dbReference type="PANTHER" id="PTHR30003">
    <property type="entry name" value="L-LACTATE PERMEASE"/>
    <property type="match status" value="1"/>
</dbReference>
<feature type="transmembrane region" description="Helical" evidence="8">
    <location>
        <begin position="105"/>
        <end position="123"/>
    </location>
</feature>
<sequence>MTHWFPVKWILAFSPIAMVLFLMVFRNWGGGRAGAAGWFTALIAAVLSFGAHPELIAYSQMKGVLLSLNVLYIIWAALLLYHVVNDTGAIEAIGIGIERFSGDKAIQLLIFGWVFGSFLQGVAGYGVPIAVVAPLLVGLGFNPVVAVAAPAIGHSWSVTFGSMGASFQALMAVTGLDDAFLASWSALLLGLSAYLCAIFAIHVFGGWKLVRHSAIAILIIGTVMAATQYVLAVSGMWTLGGFGASLMGMCAALMVARLKPYRAAAASDAHAQMSFIWAFSAYIILIVIVSAGELVGPVRNFLGQVRLSMVFPEIVSRTGWVTPAQNGKSINLFGHGGALLTYSAMASYLVFSIKGYYRPQSMRRILSRTVKSGVPTSLGIVSMVCFALIMDHCGMISILAEGISRVFGGLYPFFAPWIGLLGAFMTGSNTNSNVVFGVLQQQTAGLAGISTALILAAQTTGGALGSMVAPAKIIVGCSTVGLAGKEGPVLKATLRYGMVITGMIGLVTLAAAAMGL</sequence>
<feature type="transmembrane region" description="Helical" evidence="8">
    <location>
        <begin position="237"/>
        <end position="255"/>
    </location>
</feature>
<dbReference type="GO" id="GO:0015295">
    <property type="term" value="F:solute:proton symporter activity"/>
    <property type="evidence" value="ECO:0007669"/>
    <property type="project" value="TreeGrafter"/>
</dbReference>
<evidence type="ECO:0000313" key="9">
    <source>
        <dbReference type="EMBL" id="BBO71037.1"/>
    </source>
</evidence>
<feature type="transmembrane region" description="Helical" evidence="8">
    <location>
        <begin position="463"/>
        <end position="484"/>
    </location>
</feature>
<name>A0A5K7Z318_9BACT</name>
<feature type="transmembrane region" description="Helical" evidence="8">
    <location>
        <begin position="275"/>
        <end position="295"/>
    </location>
</feature>
<protein>
    <recommendedName>
        <fullName evidence="8">L-lactate permease</fullName>
    </recommendedName>
</protein>
<proteinExistence type="inferred from homology"/>
<evidence type="ECO:0000256" key="7">
    <source>
        <dbReference type="ARBA" id="ARBA00023136"/>
    </source>
</evidence>
<evidence type="ECO:0000256" key="4">
    <source>
        <dbReference type="ARBA" id="ARBA00022475"/>
    </source>
</evidence>
<evidence type="ECO:0000256" key="1">
    <source>
        <dbReference type="ARBA" id="ARBA00004651"/>
    </source>
</evidence>
<accession>A0A5K7Z318</accession>
<keyword evidence="5 8" id="KW-0812">Transmembrane</keyword>
<keyword evidence="6 8" id="KW-1133">Transmembrane helix</keyword>
<keyword evidence="10" id="KW-1185">Reference proteome</keyword>
<dbReference type="AlphaFoldDB" id="A0A5K7Z318"/>
<keyword evidence="4 8" id="KW-1003">Cell membrane</keyword>
<dbReference type="Proteomes" id="UP000427906">
    <property type="component" value="Chromosome"/>
</dbReference>
<feature type="transmembrane region" description="Helical" evidence="8">
    <location>
        <begin position="6"/>
        <end position="25"/>
    </location>
</feature>
<dbReference type="InterPro" id="IPR003804">
    <property type="entry name" value="Lactate_perm"/>
</dbReference>
<keyword evidence="7 8" id="KW-0472">Membrane</keyword>
<dbReference type="GO" id="GO:0015129">
    <property type="term" value="F:lactate transmembrane transporter activity"/>
    <property type="evidence" value="ECO:0007669"/>
    <property type="project" value="UniProtKB-UniRule"/>
</dbReference>
<feature type="transmembrane region" description="Helical" evidence="8">
    <location>
        <begin position="339"/>
        <end position="357"/>
    </location>
</feature>